<dbReference type="AlphaFoldDB" id="B8GHH1"/>
<reference evidence="1 2" key="1">
    <citation type="journal article" date="2015" name="Genome Announc.">
        <title>Complete Genome Sequence of Methanosphaerula palustris E1-9CT, a Hydrogenotrophic Methanogen Isolated from a Minerotrophic Fen Peatland.</title>
        <authorList>
            <person name="Cadillo-Quiroz H."/>
            <person name="Browne P."/>
            <person name="Kyrpides N."/>
            <person name="Woyke T."/>
            <person name="Goodwin L."/>
            <person name="Detter C."/>
            <person name="Yavitt J.B."/>
            <person name="Zinder S.H."/>
        </authorList>
    </citation>
    <scope>NUCLEOTIDE SEQUENCE [LARGE SCALE GENOMIC DNA]</scope>
    <source>
        <strain evidence="2">ATCC BAA-1556 / DSM 19958 / E1-9c</strain>
    </source>
</reference>
<dbReference type="STRING" id="521011.Mpal_1241"/>
<dbReference type="EMBL" id="CP001338">
    <property type="protein sequence ID" value="ACL16576.1"/>
    <property type="molecule type" value="Genomic_DNA"/>
</dbReference>
<protein>
    <submittedName>
        <fullName evidence="1">Uncharacterized protein</fullName>
    </submittedName>
</protein>
<dbReference type="HOGENOM" id="CLU_2165294_0_0_2"/>
<dbReference type="KEGG" id="mpl:Mpal_1241"/>
<gene>
    <name evidence="1" type="ordered locus">Mpal_1241</name>
</gene>
<dbReference type="GeneID" id="7271519"/>
<proteinExistence type="predicted"/>
<evidence type="ECO:0000313" key="1">
    <source>
        <dbReference type="EMBL" id="ACL16576.1"/>
    </source>
</evidence>
<dbReference type="RefSeq" id="WP_012617895.1">
    <property type="nucleotide sequence ID" value="NC_011832.1"/>
</dbReference>
<accession>B8GHH1</accession>
<sequence length="110" mass="12417">MKESKKRSFTAGKEPGISLCEPYSLVIRVITLQGRAVPLIKPIRFQAVREGEEFTLSNRSLQLTIPCASLPEGVQRISERIQLLFDTPDAVRFRNRLRVYLGEGTQISSI</sequence>
<name>B8GHH1_METPE</name>
<organism evidence="1 2">
    <name type="scientific">Methanosphaerula palustris (strain ATCC BAA-1556 / DSM 19958 / E1-9c)</name>
    <dbReference type="NCBI Taxonomy" id="521011"/>
    <lineage>
        <taxon>Archaea</taxon>
        <taxon>Methanobacteriati</taxon>
        <taxon>Methanobacteriota</taxon>
        <taxon>Stenosarchaea group</taxon>
        <taxon>Methanomicrobia</taxon>
        <taxon>Methanomicrobiales</taxon>
        <taxon>Methanoregulaceae</taxon>
        <taxon>Methanosphaerula</taxon>
    </lineage>
</organism>
<keyword evidence="2" id="KW-1185">Reference proteome</keyword>
<dbReference type="Proteomes" id="UP000002457">
    <property type="component" value="Chromosome"/>
</dbReference>
<evidence type="ECO:0000313" key="2">
    <source>
        <dbReference type="Proteomes" id="UP000002457"/>
    </source>
</evidence>